<evidence type="ECO:0000313" key="1">
    <source>
        <dbReference type="EMBL" id="KAJ2796818.1"/>
    </source>
</evidence>
<protein>
    <submittedName>
        <fullName evidence="1">Uncharacterized protein</fullName>
    </submittedName>
</protein>
<accession>A0ACC1KWW4</accession>
<keyword evidence="2" id="KW-1185">Reference proteome</keyword>
<dbReference type="EMBL" id="JANBUN010001765">
    <property type="protein sequence ID" value="KAJ2796818.1"/>
    <property type="molecule type" value="Genomic_DNA"/>
</dbReference>
<dbReference type="Proteomes" id="UP001140087">
    <property type="component" value="Unassembled WGS sequence"/>
</dbReference>
<sequence length="216" mass="24588">MDSFSLLSSPPRRAPPTFIMHQAARSGGAPAGRSHRRTYRHLSSTSREARQGEQPWRQWFREQCADRLTKAREQSVMLKRQLAHTSRGGSGTAMLGEEEEDDEEEAALSEEQIGAIVRQEWARFQAEMEQQSLEYGPLDTSILDEIERDVGWHQGLPAGASNAQDEQMRELAEWEEYENQLFAEEMMEADLRDVDALLDADIDIDSDIDSDMMALE</sequence>
<gene>
    <name evidence="1" type="ORF">H4R21_004566</name>
</gene>
<reference evidence="1" key="1">
    <citation type="submission" date="2022-07" db="EMBL/GenBank/DDBJ databases">
        <title>Phylogenomic reconstructions and comparative analyses of Kickxellomycotina fungi.</title>
        <authorList>
            <person name="Reynolds N.K."/>
            <person name="Stajich J.E."/>
            <person name="Barry K."/>
            <person name="Grigoriev I.V."/>
            <person name="Crous P."/>
            <person name="Smith M.E."/>
        </authorList>
    </citation>
    <scope>NUCLEOTIDE SEQUENCE</scope>
    <source>
        <strain evidence="1">BCRC 34780</strain>
    </source>
</reference>
<organism evidence="1 2">
    <name type="scientific">Coemansia helicoidea</name>
    <dbReference type="NCBI Taxonomy" id="1286919"/>
    <lineage>
        <taxon>Eukaryota</taxon>
        <taxon>Fungi</taxon>
        <taxon>Fungi incertae sedis</taxon>
        <taxon>Zoopagomycota</taxon>
        <taxon>Kickxellomycotina</taxon>
        <taxon>Kickxellomycetes</taxon>
        <taxon>Kickxellales</taxon>
        <taxon>Kickxellaceae</taxon>
        <taxon>Coemansia</taxon>
    </lineage>
</organism>
<evidence type="ECO:0000313" key="2">
    <source>
        <dbReference type="Proteomes" id="UP001140087"/>
    </source>
</evidence>
<comment type="caution">
    <text evidence="1">The sequence shown here is derived from an EMBL/GenBank/DDBJ whole genome shotgun (WGS) entry which is preliminary data.</text>
</comment>
<proteinExistence type="predicted"/>
<name>A0ACC1KWW4_9FUNG</name>